<dbReference type="PANTHER" id="PTHR20941:SF1">
    <property type="entry name" value="FOLIC ACID SYNTHESIS PROTEIN FOL1"/>
    <property type="match status" value="1"/>
</dbReference>
<dbReference type="PANTHER" id="PTHR20941">
    <property type="entry name" value="FOLATE SYNTHESIS PROTEINS"/>
    <property type="match status" value="1"/>
</dbReference>
<dbReference type="AlphaFoldDB" id="A0A538U4T2"/>
<evidence type="ECO:0000256" key="6">
    <source>
        <dbReference type="ARBA" id="ARBA00022723"/>
    </source>
</evidence>
<comment type="cofactor">
    <cofactor evidence="2 9">
        <name>Mg(2+)</name>
        <dbReference type="ChEBI" id="CHEBI:18420"/>
    </cofactor>
</comment>
<gene>
    <name evidence="11" type="primary">folP</name>
    <name evidence="11" type="ORF">E6K80_07180</name>
</gene>
<keyword evidence="7 9" id="KW-0460">Magnesium</keyword>
<dbReference type="GO" id="GO:0046872">
    <property type="term" value="F:metal ion binding"/>
    <property type="evidence" value="ECO:0007669"/>
    <property type="project" value="UniProtKB-KW"/>
</dbReference>
<dbReference type="NCBIfam" id="TIGR01496">
    <property type="entry name" value="DHPS"/>
    <property type="match status" value="1"/>
</dbReference>
<evidence type="ECO:0000256" key="4">
    <source>
        <dbReference type="ARBA" id="ARBA00012458"/>
    </source>
</evidence>
<evidence type="ECO:0000256" key="1">
    <source>
        <dbReference type="ARBA" id="ARBA00000012"/>
    </source>
</evidence>
<accession>A0A538U4T2</accession>
<dbReference type="PROSITE" id="PS00792">
    <property type="entry name" value="DHPS_1"/>
    <property type="match status" value="1"/>
</dbReference>
<keyword evidence="6 9" id="KW-0479">Metal-binding</keyword>
<dbReference type="CDD" id="cd00739">
    <property type="entry name" value="DHPS"/>
    <property type="match status" value="1"/>
</dbReference>
<evidence type="ECO:0000256" key="2">
    <source>
        <dbReference type="ARBA" id="ARBA00001946"/>
    </source>
</evidence>
<dbReference type="PROSITE" id="PS00793">
    <property type="entry name" value="DHPS_2"/>
    <property type="match status" value="1"/>
</dbReference>
<evidence type="ECO:0000256" key="7">
    <source>
        <dbReference type="ARBA" id="ARBA00022842"/>
    </source>
</evidence>
<evidence type="ECO:0000313" key="11">
    <source>
        <dbReference type="EMBL" id="TMQ70888.1"/>
    </source>
</evidence>
<evidence type="ECO:0000256" key="9">
    <source>
        <dbReference type="RuleBase" id="RU361205"/>
    </source>
</evidence>
<keyword evidence="8 9" id="KW-0289">Folate biosynthesis</keyword>
<dbReference type="Gene3D" id="3.20.20.20">
    <property type="entry name" value="Dihydropteroate synthase-like"/>
    <property type="match status" value="1"/>
</dbReference>
<organism evidence="11 12">
    <name type="scientific">Eiseniibacteriota bacterium</name>
    <dbReference type="NCBI Taxonomy" id="2212470"/>
    <lineage>
        <taxon>Bacteria</taxon>
        <taxon>Candidatus Eiseniibacteriota</taxon>
    </lineage>
</organism>
<dbReference type="Pfam" id="PF00809">
    <property type="entry name" value="Pterin_bind"/>
    <property type="match status" value="1"/>
</dbReference>
<comment type="similarity">
    <text evidence="9">Belongs to the DHPS family.</text>
</comment>
<dbReference type="InterPro" id="IPR011005">
    <property type="entry name" value="Dihydropteroate_synth-like_sf"/>
</dbReference>
<evidence type="ECO:0000313" key="12">
    <source>
        <dbReference type="Proteomes" id="UP000319836"/>
    </source>
</evidence>
<keyword evidence="5 9" id="KW-0808">Transferase</keyword>
<feature type="domain" description="Pterin-binding" evidence="10">
    <location>
        <begin position="16"/>
        <end position="227"/>
    </location>
</feature>
<dbReference type="Proteomes" id="UP000319836">
    <property type="component" value="Unassembled WGS sequence"/>
</dbReference>
<dbReference type="PROSITE" id="PS50972">
    <property type="entry name" value="PTERIN_BINDING"/>
    <property type="match status" value="1"/>
</dbReference>
<evidence type="ECO:0000256" key="3">
    <source>
        <dbReference type="ARBA" id="ARBA00004763"/>
    </source>
</evidence>
<evidence type="ECO:0000256" key="5">
    <source>
        <dbReference type="ARBA" id="ARBA00022679"/>
    </source>
</evidence>
<comment type="pathway">
    <text evidence="3 9">Cofactor biosynthesis; tetrahydrofolate biosynthesis; 7,8-dihydrofolate from 2-amino-4-hydroxy-6-hydroxymethyl-7,8-dihydropteridine diphosphate and 4-aminobenzoate: step 1/2.</text>
</comment>
<dbReference type="UniPathway" id="UPA00077">
    <property type="reaction ID" value="UER00156"/>
</dbReference>
<reference evidence="11 12" key="1">
    <citation type="journal article" date="2019" name="Nat. Microbiol.">
        <title>Mediterranean grassland soil C-N compound turnover is dependent on rainfall and depth, and is mediated by genomically divergent microorganisms.</title>
        <authorList>
            <person name="Diamond S."/>
            <person name="Andeer P.F."/>
            <person name="Li Z."/>
            <person name="Crits-Christoph A."/>
            <person name="Burstein D."/>
            <person name="Anantharaman K."/>
            <person name="Lane K.R."/>
            <person name="Thomas B.C."/>
            <person name="Pan C."/>
            <person name="Northen T.R."/>
            <person name="Banfield J.F."/>
        </authorList>
    </citation>
    <scope>NUCLEOTIDE SEQUENCE [LARGE SCALE GENOMIC DNA]</scope>
    <source>
        <strain evidence="11">WS_10</strain>
    </source>
</reference>
<name>A0A538U4T2_UNCEI</name>
<dbReference type="GO" id="GO:0046656">
    <property type="term" value="P:folic acid biosynthetic process"/>
    <property type="evidence" value="ECO:0007669"/>
    <property type="project" value="UniProtKB-KW"/>
</dbReference>
<dbReference type="GO" id="GO:0046654">
    <property type="term" value="P:tetrahydrofolate biosynthetic process"/>
    <property type="evidence" value="ECO:0007669"/>
    <property type="project" value="UniProtKB-UniPathway"/>
</dbReference>
<dbReference type="GO" id="GO:0005829">
    <property type="term" value="C:cytosol"/>
    <property type="evidence" value="ECO:0007669"/>
    <property type="project" value="TreeGrafter"/>
</dbReference>
<dbReference type="InterPro" id="IPR000489">
    <property type="entry name" value="Pterin-binding_dom"/>
</dbReference>
<comment type="function">
    <text evidence="9">Catalyzes the condensation of para-aminobenzoate (pABA) with 6-hydroxymethyl-7,8-dihydropterin diphosphate (DHPt-PP) to form 7,8-dihydropteroate (H2Pte), the immediate precursor of folate derivatives.</text>
</comment>
<proteinExistence type="inferred from homology"/>
<dbReference type="InterPro" id="IPR045031">
    <property type="entry name" value="DHP_synth-like"/>
</dbReference>
<evidence type="ECO:0000256" key="8">
    <source>
        <dbReference type="ARBA" id="ARBA00022909"/>
    </source>
</evidence>
<protein>
    <recommendedName>
        <fullName evidence="4 9">Dihydropteroate synthase</fullName>
        <shortName evidence="9">DHPS</shortName>
        <ecNumber evidence="4 9">2.5.1.15</ecNumber>
    </recommendedName>
    <alternativeName>
        <fullName evidence="9">Dihydropteroate pyrophosphorylase</fullName>
    </alternativeName>
</protein>
<comment type="catalytic activity">
    <reaction evidence="1">
        <text>(7,8-dihydropterin-6-yl)methyl diphosphate + 4-aminobenzoate = 7,8-dihydropteroate + diphosphate</text>
        <dbReference type="Rhea" id="RHEA:19949"/>
        <dbReference type="ChEBI" id="CHEBI:17836"/>
        <dbReference type="ChEBI" id="CHEBI:17839"/>
        <dbReference type="ChEBI" id="CHEBI:33019"/>
        <dbReference type="ChEBI" id="CHEBI:72950"/>
        <dbReference type="EC" id="2.5.1.15"/>
    </reaction>
</comment>
<sequence>MEWRCGDRVFELDDRVLVMGILNVTPDSFSDGGRFLDPASAIAHARSMVEEGADLIDVGAESTRPGSAPVPVDEQWRRLGPILQTLAHQTPAILSIDTASAEVAARALEAGAYVVNDVTALSDPTMAPLIAQSGAGIVLMHMQGTPADMQRDPRYEDAPREIAEWLAARLEHARRSGVSEDQVALDPGIGFGKTVEHNLQLLARLDELRAPRRPLVVGLSRKAFLGR</sequence>
<dbReference type="EMBL" id="VBPA01000168">
    <property type="protein sequence ID" value="TMQ70888.1"/>
    <property type="molecule type" value="Genomic_DNA"/>
</dbReference>
<dbReference type="InterPro" id="IPR006390">
    <property type="entry name" value="DHP_synth_dom"/>
</dbReference>
<dbReference type="EC" id="2.5.1.15" evidence="4 9"/>
<dbReference type="SUPFAM" id="SSF51717">
    <property type="entry name" value="Dihydropteroate synthetase-like"/>
    <property type="match status" value="1"/>
</dbReference>
<comment type="caution">
    <text evidence="11">The sequence shown here is derived from an EMBL/GenBank/DDBJ whole genome shotgun (WGS) entry which is preliminary data.</text>
</comment>
<dbReference type="GO" id="GO:0004156">
    <property type="term" value="F:dihydropteroate synthase activity"/>
    <property type="evidence" value="ECO:0007669"/>
    <property type="project" value="UniProtKB-EC"/>
</dbReference>
<evidence type="ECO:0000259" key="10">
    <source>
        <dbReference type="PROSITE" id="PS50972"/>
    </source>
</evidence>
<feature type="non-terminal residue" evidence="11">
    <location>
        <position position="227"/>
    </location>
</feature>